<dbReference type="Proteomes" id="UP000255284">
    <property type="component" value="Unassembled WGS sequence"/>
</dbReference>
<protein>
    <submittedName>
        <fullName evidence="1">Uncharacterized protein</fullName>
    </submittedName>
</protein>
<proteinExistence type="predicted"/>
<evidence type="ECO:0000313" key="2">
    <source>
        <dbReference type="Proteomes" id="UP000255284"/>
    </source>
</evidence>
<gene>
    <name evidence="1" type="ORF">NCTC11819_00782</name>
</gene>
<dbReference type="OrthoDB" id="3734512at2"/>
<accession>A0A2J9KNJ7</accession>
<dbReference type="RefSeq" id="WP_004013408.1">
    <property type="nucleotide sequence ID" value="NZ_CAMPUA010000005.1"/>
</dbReference>
<dbReference type="EMBL" id="UGGQ01000006">
    <property type="protein sequence ID" value="STO16222.1"/>
    <property type="molecule type" value="Genomic_DNA"/>
</dbReference>
<dbReference type="GeneID" id="61169142"/>
<name>A0A2J9KNJ7_9ACTO</name>
<dbReference type="AlphaFoldDB" id="A0A2J9KNJ7"/>
<reference evidence="1 2" key="1">
    <citation type="submission" date="2018-06" db="EMBL/GenBank/DDBJ databases">
        <authorList>
            <consortium name="Pathogen Informatics"/>
            <person name="Doyle S."/>
        </authorList>
    </citation>
    <scope>NUCLEOTIDE SEQUENCE [LARGE SCALE GENOMIC DNA]</scope>
    <source>
        <strain evidence="1 2">NCTC11819</strain>
    </source>
</reference>
<comment type="caution">
    <text evidence="1">The sequence shown here is derived from an EMBL/GenBank/DDBJ whole genome shotgun (WGS) entry which is preliminary data.</text>
</comment>
<evidence type="ECO:0000313" key="1">
    <source>
        <dbReference type="EMBL" id="STO16222.1"/>
    </source>
</evidence>
<organism evidence="1 2">
    <name type="scientific">Mobiluncus mulieris</name>
    <dbReference type="NCBI Taxonomy" id="2052"/>
    <lineage>
        <taxon>Bacteria</taxon>
        <taxon>Bacillati</taxon>
        <taxon>Actinomycetota</taxon>
        <taxon>Actinomycetes</taxon>
        <taxon>Actinomycetales</taxon>
        <taxon>Actinomycetaceae</taxon>
        <taxon>Mobiluncus</taxon>
    </lineage>
</organism>
<sequence>MSRQIILSQGAVEAGLWYVLSLRYDEEITREMQQTPPDMIDYWSHKLKIDPQMKEDLAVVLQEEVQVVRNQRKADQSLGAEKSHYIYPQFDQIWKRIVLVKKRAKERPETTIPAAVYEQLRMKEITSRGVRSSQGMVRWPPTCQTITKRCGGSWNNALENMGLMTSKRGRARGSLKFSDEKYLQASVEFILHCQQVDRATTVAYYCQWVARERRSGRIWPSAAAQRQLRGTWNHVMELGQKIVQNKTLSS</sequence>